<keyword evidence="1" id="KW-0812">Transmembrane</keyword>
<keyword evidence="1" id="KW-1133">Transmembrane helix</keyword>
<dbReference type="Proteomes" id="UP000475862">
    <property type="component" value="Unassembled WGS sequence"/>
</dbReference>
<organism evidence="2 3">
    <name type="scientific">Aphis glycines</name>
    <name type="common">Soybean aphid</name>
    <dbReference type="NCBI Taxonomy" id="307491"/>
    <lineage>
        <taxon>Eukaryota</taxon>
        <taxon>Metazoa</taxon>
        <taxon>Ecdysozoa</taxon>
        <taxon>Arthropoda</taxon>
        <taxon>Hexapoda</taxon>
        <taxon>Insecta</taxon>
        <taxon>Pterygota</taxon>
        <taxon>Neoptera</taxon>
        <taxon>Paraneoptera</taxon>
        <taxon>Hemiptera</taxon>
        <taxon>Sternorrhyncha</taxon>
        <taxon>Aphidomorpha</taxon>
        <taxon>Aphidoidea</taxon>
        <taxon>Aphididae</taxon>
        <taxon>Aphidini</taxon>
        <taxon>Aphis</taxon>
        <taxon>Aphis</taxon>
    </lineage>
</organism>
<accession>A0A6G0TES2</accession>
<protein>
    <submittedName>
        <fullName evidence="2">Uncharacterized protein</fullName>
    </submittedName>
</protein>
<sequence>MSSKLMTAGSHVAVNVTAILLSTAFQSKIKHPIDSLITHFNCDMPLTTFHVVGKLIKVFFHQNYNNKFNRNVPVEKLLQLIICISLNKLIIIIIHNTIFSWYCMFEIKMLLALLFLVQEYPYQADFSGLVYLAITYTKWIIKKQKNYYKINSAGCNLLYCARKKLTVCTDTIWYYLNQVSIINDINIFNGKFRSTEFFFIRAKSKIKCISIKLGAFTIHKFTKYLYEADYYYLLMEQLALSLFLILVCDYINY</sequence>
<dbReference type="EMBL" id="VYZN01000042">
    <property type="protein sequence ID" value="KAE9530657.1"/>
    <property type="molecule type" value="Genomic_DNA"/>
</dbReference>
<keyword evidence="1" id="KW-0472">Membrane</keyword>
<reference evidence="2 3" key="1">
    <citation type="submission" date="2019-08" db="EMBL/GenBank/DDBJ databases">
        <title>The genome of the soybean aphid Biotype 1, its phylome, world population structure and adaptation to the North American continent.</title>
        <authorList>
            <person name="Giordano R."/>
            <person name="Donthu R.K."/>
            <person name="Hernandez A.G."/>
            <person name="Wright C.L."/>
            <person name="Zimin A.V."/>
        </authorList>
    </citation>
    <scope>NUCLEOTIDE SEQUENCE [LARGE SCALE GENOMIC DNA]</scope>
    <source>
        <tissue evidence="2">Whole aphids</tissue>
    </source>
</reference>
<evidence type="ECO:0000313" key="3">
    <source>
        <dbReference type="Proteomes" id="UP000475862"/>
    </source>
</evidence>
<name>A0A6G0TES2_APHGL</name>
<gene>
    <name evidence="2" type="ORF">AGLY_011119</name>
</gene>
<comment type="caution">
    <text evidence="2">The sequence shown here is derived from an EMBL/GenBank/DDBJ whole genome shotgun (WGS) entry which is preliminary data.</text>
</comment>
<keyword evidence="3" id="KW-1185">Reference proteome</keyword>
<feature type="transmembrane region" description="Helical" evidence="1">
    <location>
        <begin position="77"/>
        <end position="102"/>
    </location>
</feature>
<feature type="transmembrane region" description="Helical" evidence="1">
    <location>
        <begin position="122"/>
        <end position="141"/>
    </location>
</feature>
<evidence type="ECO:0000313" key="2">
    <source>
        <dbReference type="EMBL" id="KAE9530657.1"/>
    </source>
</evidence>
<feature type="transmembrane region" description="Helical" evidence="1">
    <location>
        <begin position="230"/>
        <end position="252"/>
    </location>
</feature>
<proteinExistence type="predicted"/>
<evidence type="ECO:0000256" key="1">
    <source>
        <dbReference type="SAM" id="Phobius"/>
    </source>
</evidence>
<dbReference type="AlphaFoldDB" id="A0A6G0TES2"/>